<feature type="active site" description="Charge relay system" evidence="5">
    <location>
        <position position="11"/>
    </location>
</feature>
<keyword evidence="3 5" id="KW-0378">Hydrolase</keyword>
<evidence type="ECO:0000256" key="3">
    <source>
        <dbReference type="ARBA" id="ARBA00022801"/>
    </source>
</evidence>
<dbReference type="GO" id="GO:0004252">
    <property type="term" value="F:serine-type endopeptidase activity"/>
    <property type="evidence" value="ECO:0007669"/>
    <property type="project" value="UniProtKB-UniRule"/>
</dbReference>
<feature type="domain" description="Peptidase S8/S53" evidence="6">
    <location>
        <begin position="5"/>
        <end position="230"/>
    </location>
</feature>
<dbReference type="InterPro" id="IPR000209">
    <property type="entry name" value="Peptidase_S8/S53_dom"/>
</dbReference>
<organism evidence="7 8">
    <name type="scientific">Paenibacillus anaericanus</name>
    <dbReference type="NCBI Taxonomy" id="170367"/>
    <lineage>
        <taxon>Bacteria</taxon>
        <taxon>Bacillati</taxon>
        <taxon>Bacillota</taxon>
        <taxon>Bacilli</taxon>
        <taxon>Bacillales</taxon>
        <taxon>Paenibacillaceae</taxon>
        <taxon>Paenibacillus</taxon>
    </lineage>
</organism>
<evidence type="ECO:0000256" key="4">
    <source>
        <dbReference type="ARBA" id="ARBA00022825"/>
    </source>
</evidence>
<proteinExistence type="inferred from homology"/>
<evidence type="ECO:0000256" key="1">
    <source>
        <dbReference type="ARBA" id="ARBA00011073"/>
    </source>
</evidence>
<dbReference type="Gene3D" id="3.40.50.200">
    <property type="entry name" value="Peptidase S8/S53 domain"/>
    <property type="match status" value="1"/>
</dbReference>
<accession>A0A3S1BJH5</accession>
<dbReference type="Pfam" id="PF00082">
    <property type="entry name" value="Peptidase_S8"/>
    <property type="match status" value="1"/>
</dbReference>
<name>A0A3S1BJH5_9BACL</name>
<keyword evidence="4 5" id="KW-0720">Serine protease</keyword>
<dbReference type="PANTHER" id="PTHR43806">
    <property type="entry name" value="PEPTIDASE S8"/>
    <property type="match status" value="1"/>
</dbReference>
<dbReference type="AlphaFoldDB" id="A0A3S1BJH5"/>
<dbReference type="OrthoDB" id="184152at2"/>
<feature type="active site" description="Charge relay system" evidence="5">
    <location>
        <position position="49"/>
    </location>
</feature>
<dbReference type="RefSeq" id="WP_127194065.1">
    <property type="nucleotide sequence ID" value="NZ_RZNY01000022.1"/>
</dbReference>
<dbReference type="GO" id="GO:0006508">
    <property type="term" value="P:proteolysis"/>
    <property type="evidence" value="ECO:0007669"/>
    <property type="project" value="UniProtKB-KW"/>
</dbReference>
<evidence type="ECO:0000256" key="2">
    <source>
        <dbReference type="ARBA" id="ARBA00022670"/>
    </source>
</evidence>
<evidence type="ECO:0000313" key="7">
    <source>
        <dbReference type="EMBL" id="RUT43009.1"/>
    </source>
</evidence>
<comment type="similarity">
    <text evidence="1 5">Belongs to the peptidase S8 family.</text>
</comment>
<dbReference type="Proteomes" id="UP000279446">
    <property type="component" value="Unassembled WGS sequence"/>
</dbReference>
<protein>
    <recommendedName>
        <fullName evidence="6">Peptidase S8/S53 domain-containing protein</fullName>
    </recommendedName>
</protein>
<gene>
    <name evidence="7" type="ORF">EJP82_21265</name>
</gene>
<keyword evidence="8" id="KW-1185">Reference proteome</keyword>
<dbReference type="EMBL" id="RZNY01000022">
    <property type="protein sequence ID" value="RUT43009.1"/>
    <property type="molecule type" value="Genomic_DNA"/>
</dbReference>
<evidence type="ECO:0000256" key="5">
    <source>
        <dbReference type="PROSITE-ProRule" id="PRU01240"/>
    </source>
</evidence>
<reference evidence="7 8" key="1">
    <citation type="submission" date="2018-12" db="EMBL/GenBank/DDBJ databases">
        <authorList>
            <person name="Sun L."/>
            <person name="Chen Z."/>
        </authorList>
    </citation>
    <scope>NUCLEOTIDE SEQUENCE [LARGE SCALE GENOMIC DNA]</scope>
    <source>
        <strain evidence="7 8">DSM 15890</strain>
    </source>
</reference>
<keyword evidence="2 5" id="KW-0645">Protease</keyword>
<dbReference type="SUPFAM" id="SSF52743">
    <property type="entry name" value="Subtilisin-like"/>
    <property type="match status" value="1"/>
</dbReference>
<comment type="caution">
    <text evidence="7">The sequence shown here is derived from an EMBL/GenBank/DDBJ whole genome shotgun (WGS) entry which is preliminary data.</text>
</comment>
<dbReference type="InterPro" id="IPR036852">
    <property type="entry name" value="Peptidase_S8/S53_dom_sf"/>
</dbReference>
<evidence type="ECO:0000313" key="8">
    <source>
        <dbReference type="Proteomes" id="UP000279446"/>
    </source>
</evidence>
<feature type="active site" description="Charge relay system" evidence="5">
    <location>
        <position position="197"/>
    </location>
</feature>
<sequence>MRKPTRVAIIDDGINETIFNEKFLEYNLEIDAELQVVSRRNYHDLDFNHATICASIIRKYTKCDLMSSIKILNERAKSTVNQLVRAVEWCIEKEMDLVNISLGSTLNLDYEFLRNVVNQAYDRGMIIIAAQSNEGIFTYPVSLTNVIGVNCDKAGIYTEREFAFNIYPLNGIDITANARHKLKDYLGREFITQNSNSFAAPVVTSIINDFLKQKPKMTIEEIRGKLRTASLNTDLTEYYPNVYHFLDWIKEAIIFVINDQGNPYNIEYYDFKVREIIYIDSNDVHVITHLISSYLSGSMQTLKTTDTVVIVNQISSYMSDGQGNLYLKELSKYGKDIVYLGENIDKEVLQLLEIDGIKNIKLYHQIINKSDILNKASRDVQIPFIFIYDFDGVKMNSLLFLLSKKFRENGYSLVTVSDSPQEILSGHKIVNPFKEGAFFESSLASFCSVHDPDIMIIGVKRALAFSRDKSTVDRMMNNFQSDLHMFIINDVSDLYNINDIICERSDNVLVLSNINETSSFECGGNVINCVAEDAIDKLYFFTLNFFRS</sequence>
<dbReference type="PANTHER" id="PTHR43806:SF11">
    <property type="entry name" value="CEREVISIN-RELATED"/>
    <property type="match status" value="1"/>
</dbReference>
<dbReference type="InterPro" id="IPR050131">
    <property type="entry name" value="Peptidase_S8_subtilisin-like"/>
</dbReference>
<evidence type="ECO:0000259" key="6">
    <source>
        <dbReference type="Pfam" id="PF00082"/>
    </source>
</evidence>
<dbReference type="PROSITE" id="PS51892">
    <property type="entry name" value="SUBTILASE"/>
    <property type="match status" value="1"/>
</dbReference>